<dbReference type="AlphaFoldDB" id="A5E7H2"/>
<comment type="similarity">
    <text evidence="1">Belongs to the UPF0357 family.</text>
</comment>
<dbReference type="KEGG" id="lel:PVL30_005090"/>
<feature type="transmembrane region" description="Helical" evidence="4">
    <location>
        <begin position="51"/>
        <end position="71"/>
    </location>
</feature>
<dbReference type="GeneID" id="5230339"/>
<keyword evidence="2" id="KW-0732">Signal</keyword>
<dbReference type="OrthoDB" id="447314at2759"/>
<gene>
    <name evidence="5" type="ORF">LELG_05561</name>
</gene>
<dbReference type="PANTHER" id="PTHR28023:SF1">
    <property type="entry name" value="UPF0357 PROTEIN YCL012C"/>
    <property type="match status" value="1"/>
</dbReference>
<protein>
    <submittedName>
        <fullName evidence="5">Protein AAL017W</fullName>
    </submittedName>
</protein>
<evidence type="ECO:0000313" key="6">
    <source>
        <dbReference type="Proteomes" id="UP000001996"/>
    </source>
</evidence>
<keyword evidence="4" id="KW-1133">Transmembrane helix</keyword>
<dbReference type="HOGENOM" id="CLU_128832_0_0_1"/>
<evidence type="ECO:0000313" key="5">
    <source>
        <dbReference type="EMBL" id="EDK47380.1"/>
    </source>
</evidence>
<keyword evidence="4" id="KW-0812">Transmembrane</keyword>
<dbReference type="VEuPathDB" id="FungiDB:LELG_05561"/>
<dbReference type="eggNOG" id="ENOG502S73R">
    <property type="taxonomic scope" value="Eukaryota"/>
</dbReference>
<dbReference type="OMA" id="FRSHWLP"/>
<dbReference type="PANTHER" id="PTHR28023">
    <property type="entry name" value="UPF0357 PROTEIN YCL012C"/>
    <property type="match status" value="1"/>
</dbReference>
<sequence length="177" mass="20776">MKYITKRESKRSLKVDFEKQQSNWPRSTSPSESQPQSQSVSLSFSFSFIKAHHVFLIFLVVLGLLVFHFRYKIGDFLDRYRTRRRMREQGYYENIESFEDDINDGLSSLNFDLEANNVNLGDTRAGLDAVAKTEIRKIMDDRGLSFDEARLEYTKGRFNENDIDEDGLPRDPKLVRF</sequence>
<evidence type="ECO:0000256" key="2">
    <source>
        <dbReference type="ARBA" id="ARBA00022729"/>
    </source>
</evidence>
<keyword evidence="6" id="KW-1185">Reference proteome</keyword>
<dbReference type="InterPro" id="IPR018559">
    <property type="entry name" value="DUF2015"/>
</dbReference>
<name>A5E7H2_LODEL</name>
<evidence type="ECO:0000256" key="3">
    <source>
        <dbReference type="SAM" id="MobiDB-lite"/>
    </source>
</evidence>
<dbReference type="Proteomes" id="UP000001996">
    <property type="component" value="Unassembled WGS sequence"/>
</dbReference>
<evidence type="ECO:0000256" key="4">
    <source>
        <dbReference type="SAM" id="Phobius"/>
    </source>
</evidence>
<dbReference type="FunCoup" id="A5E7H2">
    <property type="interactions" value="1"/>
</dbReference>
<dbReference type="Pfam" id="PF09435">
    <property type="entry name" value="DUF2015"/>
    <property type="match status" value="1"/>
</dbReference>
<dbReference type="EMBL" id="CH981533">
    <property type="protein sequence ID" value="EDK47380.1"/>
    <property type="molecule type" value="Genomic_DNA"/>
</dbReference>
<feature type="region of interest" description="Disordered" evidence="3">
    <location>
        <begin position="1"/>
        <end position="36"/>
    </location>
</feature>
<feature type="compositionally biased region" description="Low complexity" evidence="3">
    <location>
        <begin position="25"/>
        <end position="36"/>
    </location>
</feature>
<reference evidence="5 6" key="1">
    <citation type="journal article" date="2009" name="Nature">
        <title>Evolution of pathogenicity and sexual reproduction in eight Candida genomes.</title>
        <authorList>
            <person name="Butler G."/>
            <person name="Rasmussen M.D."/>
            <person name="Lin M.F."/>
            <person name="Santos M.A."/>
            <person name="Sakthikumar S."/>
            <person name="Munro C.A."/>
            <person name="Rheinbay E."/>
            <person name="Grabherr M."/>
            <person name="Forche A."/>
            <person name="Reedy J.L."/>
            <person name="Agrafioti I."/>
            <person name="Arnaud M.B."/>
            <person name="Bates S."/>
            <person name="Brown A.J."/>
            <person name="Brunke S."/>
            <person name="Costanzo M.C."/>
            <person name="Fitzpatrick D.A."/>
            <person name="de Groot P.W."/>
            <person name="Harris D."/>
            <person name="Hoyer L.L."/>
            <person name="Hube B."/>
            <person name="Klis F.M."/>
            <person name="Kodira C."/>
            <person name="Lennard N."/>
            <person name="Logue M.E."/>
            <person name="Martin R."/>
            <person name="Neiman A.M."/>
            <person name="Nikolaou E."/>
            <person name="Quail M.A."/>
            <person name="Quinn J."/>
            <person name="Santos M.C."/>
            <person name="Schmitzberger F.F."/>
            <person name="Sherlock G."/>
            <person name="Shah P."/>
            <person name="Silverstein K.A."/>
            <person name="Skrzypek M.S."/>
            <person name="Soll D."/>
            <person name="Staggs R."/>
            <person name="Stansfield I."/>
            <person name="Stumpf M.P."/>
            <person name="Sudbery P.E."/>
            <person name="Srikantha T."/>
            <person name="Zeng Q."/>
            <person name="Berman J."/>
            <person name="Berriman M."/>
            <person name="Heitman J."/>
            <person name="Gow N.A."/>
            <person name="Lorenz M.C."/>
            <person name="Birren B.W."/>
            <person name="Kellis M."/>
            <person name="Cuomo C.A."/>
        </authorList>
    </citation>
    <scope>NUCLEOTIDE SEQUENCE [LARGE SCALE GENOMIC DNA]</scope>
    <source>
        <strain evidence="6">ATCC 11503 / BCRC 21390 / CBS 2605 / JCM 1781 / NBRC 1676 / NRRL YB-4239</strain>
    </source>
</reference>
<keyword evidence="4" id="KW-0472">Membrane</keyword>
<accession>A5E7H2</accession>
<evidence type="ECO:0000256" key="1">
    <source>
        <dbReference type="ARBA" id="ARBA00008325"/>
    </source>
</evidence>
<proteinExistence type="inferred from homology"/>
<dbReference type="InParanoid" id="A5E7H2"/>
<feature type="compositionally biased region" description="Basic and acidic residues" evidence="3">
    <location>
        <begin position="1"/>
        <end position="19"/>
    </location>
</feature>
<organism evidence="5 6">
    <name type="scientific">Lodderomyces elongisporus (strain ATCC 11503 / CBS 2605 / JCM 1781 / NBRC 1676 / NRRL YB-4239)</name>
    <name type="common">Yeast</name>
    <name type="synonym">Saccharomyces elongisporus</name>
    <dbReference type="NCBI Taxonomy" id="379508"/>
    <lineage>
        <taxon>Eukaryota</taxon>
        <taxon>Fungi</taxon>
        <taxon>Dikarya</taxon>
        <taxon>Ascomycota</taxon>
        <taxon>Saccharomycotina</taxon>
        <taxon>Pichiomycetes</taxon>
        <taxon>Debaryomycetaceae</taxon>
        <taxon>Candida/Lodderomyces clade</taxon>
        <taxon>Lodderomyces</taxon>
    </lineage>
</organism>